<organism evidence="3">
    <name type="scientific">Flammulina velutipes</name>
    <name type="common">Agaricus velutipes</name>
    <dbReference type="NCBI Taxonomy" id="38945"/>
    <lineage>
        <taxon>Eukaryota</taxon>
        <taxon>Fungi</taxon>
        <taxon>Dikarya</taxon>
        <taxon>Basidiomycota</taxon>
        <taxon>Agaricomycotina</taxon>
        <taxon>Agaricomycetes</taxon>
        <taxon>Agaricomycetidae</taxon>
        <taxon>Agaricales</taxon>
        <taxon>Marasmiineae</taxon>
        <taxon>Physalacriaceae</taxon>
        <taxon>Flammulina</taxon>
    </lineage>
</organism>
<gene>
    <name evidence="3" type="primary">orf174</name>
</gene>
<keyword evidence="1" id="KW-1133">Transmembrane helix</keyword>
<dbReference type="GeneID" id="15822014"/>
<feature type="transmembrane region" description="Helical" evidence="1">
    <location>
        <begin position="113"/>
        <end position="134"/>
    </location>
</feature>
<dbReference type="AlphaFoldDB" id="M9MU67"/>
<feature type="transmembrane region" description="Helical" evidence="1">
    <location>
        <begin position="146"/>
        <end position="165"/>
    </location>
</feature>
<protein>
    <submittedName>
        <fullName evidence="3">Orf174</fullName>
    </submittedName>
</protein>
<evidence type="ECO:0000256" key="1">
    <source>
        <dbReference type="SAM" id="Phobius"/>
    </source>
</evidence>
<dbReference type="EMBL" id="JN190939">
    <property type="protein sequence ID" value="AEO19633.1"/>
    <property type="molecule type" value="Genomic_DNA"/>
</dbReference>
<accession>M9MU67</accession>
<evidence type="ECO:0000313" key="3">
    <source>
        <dbReference type="EMBL" id="AEO19665.1"/>
    </source>
</evidence>
<keyword evidence="1" id="KW-0472">Membrane</keyword>
<name>M9MU67_FLAVE</name>
<evidence type="ECO:0000313" key="2">
    <source>
        <dbReference type="EMBL" id="AEO19633.1"/>
    </source>
</evidence>
<sequence length="174" mass="20372">MTNIYNLILFLDKYPLVCFLGSIFIVYPVVSFVFDGWKFSKYHKVKLWQIFIFLLLLFSIIIILYYLYFNFYFIKHSDGAVSLSFKFLSDSNYYLFKNTIELNNDPKELADSLINVLNIFSNSFFFAISVNIFVDIIMTSMYSGPLKVIILIGLGTISTILYNYVDYAIKIFTI</sequence>
<dbReference type="EMBL" id="JN190941">
    <property type="protein sequence ID" value="AEO19696.1"/>
    <property type="molecule type" value="Genomic_DNA"/>
</dbReference>
<reference evidence="2" key="1">
    <citation type="submission" date="2011-06" db="EMBL/GenBank/DDBJ databases">
        <title>Mitochondrial DNA sequences extracted from three strains of Flammulina velutipes.</title>
        <authorList>
            <person name="Yoon H."/>
            <person name="Kong W.-S."/>
            <person name="Kim J.-G."/>
        </authorList>
    </citation>
    <scope>NUCLEOTIDE SEQUENCE</scope>
    <source>
        <strain evidence="2">4019-18</strain>
        <strain evidence="4">4019-18x20</strain>
    </source>
</reference>
<keyword evidence="3" id="KW-0496">Mitochondrion</keyword>
<feature type="transmembrane region" description="Helical" evidence="1">
    <location>
        <begin position="47"/>
        <end position="68"/>
    </location>
</feature>
<reference evidence="3" key="2">
    <citation type="journal article" date="2012" name="J. Gen. Appl. Microbiol.">
        <title>The mitochondrial genome of the white-rot fungus Flammulina velutipes.</title>
        <authorList>
            <person name="Yoon H."/>
            <person name="You Y.H."/>
            <person name="Woo J.R."/>
            <person name="Park Y.J."/>
            <person name="Kong W.S."/>
            <person name="Lee B.M."/>
            <person name="Kim J.G."/>
        </authorList>
    </citation>
    <scope>NUCLEOTIDE SEQUENCE</scope>
    <source>
        <strain evidence="3">4019-20</strain>
    </source>
</reference>
<geneLocation type="mitochondrion" evidence="3"/>
<dbReference type="EMBL" id="JN190940">
    <property type="protein sequence ID" value="AEO19665.1"/>
    <property type="molecule type" value="Genomic_DNA"/>
</dbReference>
<feature type="transmembrane region" description="Helical" evidence="1">
    <location>
        <begin position="14"/>
        <end position="35"/>
    </location>
</feature>
<keyword evidence="1" id="KW-0812">Transmembrane</keyword>
<dbReference type="RefSeq" id="YP_008080580.1">
    <property type="nucleotide sequence ID" value="NC_021373.1"/>
</dbReference>
<evidence type="ECO:0000313" key="4">
    <source>
        <dbReference type="EMBL" id="AEO19696.1"/>
    </source>
</evidence>
<proteinExistence type="predicted"/>